<dbReference type="PRINTS" id="PR00081">
    <property type="entry name" value="GDHRDH"/>
</dbReference>
<reference evidence="4 5" key="1">
    <citation type="submission" date="2018-02" db="EMBL/GenBank/DDBJ databases">
        <title>The genomes of Aspergillus section Nigri reveals drivers in fungal speciation.</title>
        <authorList>
            <consortium name="DOE Joint Genome Institute"/>
            <person name="Vesth T.C."/>
            <person name="Nybo J."/>
            <person name="Theobald S."/>
            <person name="Brandl J."/>
            <person name="Frisvad J.C."/>
            <person name="Nielsen K.F."/>
            <person name="Lyhne E.K."/>
            <person name="Kogle M.E."/>
            <person name="Kuo A."/>
            <person name="Riley R."/>
            <person name="Clum A."/>
            <person name="Nolan M."/>
            <person name="Lipzen A."/>
            <person name="Salamov A."/>
            <person name="Henrissat B."/>
            <person name="Wiebenga A."/>
            <person name="De vries R.P."/>
            <person name="Grigoriev I.V."/>
            <person name="Mortensen U.H."/>
            <person name="Andersen M.R."/>
            <person name="Baker S.E."/>
        </authorList>
    </citation>
    <scope>NUCLEOTIDE SEQUENCE [LARGE SCALE GENOMIC DNA]</scope>
    <source>
        <strain evidence="4 5">CBS 121057</strain>
    </source>
</reference>
<dbReference type="Proteomes" id="UP000248423">
    <property type="component" value="Unassembled WGS sequence"/>
</dbReference>
<dbReference type="SUPFAM" id="SSF51735">
    <property type="entry name" value="NAD(P)-binding Rossmann-fold domains"/>
    <property type="match status" value="1"/>
</dbReference>
<organism evidence="4 5">
    <name type="scientific">Aspergillus sclerotiicarbonarius (strain CBS 121057 / IBT 28362)</name>
    <dbReference type="NCBI Taxonomy" id="1448318"/>
    <lineage>
        <taxon>Eukaryota</taxon>
        <taxon>Fungi</taxon>
        <taxon>Dikarya</taxon>
        <taxon>Ascomycota</taxon>
        <taxon>Pezizomycotina</taxon>
        <taxon>Eurotiomycetes</taxon>
        <taxon>Eurotiomycetidae</taxon>
        <taxon>Eurotiales</taxon>
        <taxon>Aspergillaceae</taxon>
        <taxon>Aspergillus</taxon>
        <taxon>Aspergillus subgen. Circumdati</taxon>
    </lineage>
</organism>
<evidence type="ECO:0000313" key="5">
    <source>
        <dbReference type="Proteomes" id="UP000248423"/>
    </source>
</evidence>
<dbReference type="AlphaFoldDB" id="A0A319EIT3"/>
<evidence type="ECO:0000256" key="3">
    <source>
        <dbReference type="ARBA" id="ARBA00023002"/>
    </source>
</evidence>
<dbReference type="CDD" id="cd05233">
    <property type="entry name" value="SDR_c"/>
    <property type="match status" value="1"/>
</dbReference>
<dbReference type="PANTHER" id="PTHR24321:SF8">
    <property type="entry name" value="ESTRADIOL 17-BETA-DEHYDROGENASE 8-RELATED"/>
    <property type="match status" value="1"/>
</dbReference>
<dbReference type="STRING" id="1448318.A0A319EIT3"/>
<dbReference type="GO" id="GO:0016491">
    <property type="term" value="F:oxidoreductase activity"/>
    <property type="evidence" value="ECO:0007669"/>
    <property type="project" value="UniProtKB-KW"/>
</dbReference>
<dbReference type="FunFam" id="3.40.50.720:FF:000084">
    <property type="entry name" value="Short-chain dehydrogenase reductase"/>
    <property type="match status" value="1"/>
</dbReference>
<dbReference type="GO" id="GO:0044550">
    <property type="term" value="P:secondary metabolite biosynthetic process"/>
    <property type="evidence" value="ECO:0007669"/>
    <property type="project" value="UniProtKB-ARBA"/>
</dbReference>
<evidence type="ECO:0000256" key="1">
    <source>
        <dbReference type="ARBA" id="ARBA00006484"/>
    </source>
</evidence>
<evidence type="ECO:0000313" key="4">
    <source>
        <dbReference type="EMBL" id="PYI07565.1"/>
    </source>
</evidence>
<dbReference type="PANTHER" id="PTHR24321">
    <property type="entry name" value="DEHYDROGENASES, SHORT CHAIN"/>
    <property type="match status" value="1"/>
</dbReference>
<dbReference type="Gene3D" id="3.40.50.720">
    <property type="entry name" value="NAD(P)-binding Rossmann-like Domain"/>
    <property type="match status" value="1"/>
</dbReference>
<dbReference type="VEuPathDB" id="FungiDB:BO78DRAFT_313029"/>
<sequence>MTFNEKVYAITGLSGIGLAVARQLHEQGARISLADISDAALQNALAQLPNVNTNNTLTTVVDVGSAAAVNEWIDATVRHFGRLDGAANMAGTIGSKHGIEALTEQDDTEWDMLLRVNLTGTMYCLRAQVKAIQNTSQTGSIVNAASILGIRGLGLHAAYSASKHGVVGLTKSVAKEVGPSIRVNAVAPGATQTPLLEKAVAIQEKAISMPTVFPRVGTADEVAQSVLFLLSDASSYTTGTVLNVDGGWDP</sequence>
<keyword evidence="3" id="KW-0560">Oxidoreductase</keyword>
<comment type="similarity">
    <text evidence="1">Belongs to the short-chain dehydrogenases/reductases (SDR) family.</text>
</comment>
<dbReference type="PRINTS" id="PR00080">
    <property type="entry name" value="SDRFAMILY"/>
</dbReference>
<proteinExistence type="inferred from homology"/>
<evidence type="ECO:0000256" key="2">
    <source>
        <dbReference type="ARBA" id="ARBA00022857"/>
    </source>
</evidence>
<dbReference type="InterPro" id="IPR002347">
    <property type="entry name" value="SDR_fam"/>
</dbReference>
<dbReference type="PROSITE" id="PS00061">
    <property type="entry name" value="ADH_SHORT"/>
    <property type="match status" value="1"/>
</dbReference>
<dbReference type="EMBL" id="KZ826341">
    <property type="protein sequence ID" value="PYI07565.1"/>
    <property type="molecule type" value="Genomic_DNA"/>
</dbReference>
<accession>A0A319EIT3</accession>
<dbReference type="Pfam" id="PF13561">
    <property type="entry name" value="adh_short_C2"/>
    <property type="match status" value="1"/>
</dbReference>
<gene>
    <name evidence="4" type="ORF">BO78DRAFT_313029</name>
</gene>
<keyword evidence="2" id="KW-0521">NADP</keyword>
<dbReference type="InterPro" id="IPR036291">
    <property type="entry name" value="NAD(P)-bd_dom_sf"/>
</dbReference>
<keyword evidence="5" id="KW-1185">Reference proteome</keyword>
<dbReference type="InterPro" id="IPR020904">
    <property type="entry name" value="Sc_DH/Rdtase_CS"/>
</dbReference>
<protein>
    <submittedName>
        <fullName evidence="4">Oxidoreductase</fullName>
    </submittedName>
</protein>
<name>A0A319EIT3_ASPSB</name>
<dbReference type="OrthoDB" id="1669814at2759"/>